<dbReference type="Proteomes" id="UP000240760">
    <property type="component" value="Unassembled WGS sequence"/>
</dbReference>
<dbReference type="AlphaFoldDB" id="A0A2T4CC73"/>
<name>A0A2T4CC73_TRILO</name>
<gene>
    <name evidence="1" type="ORF">M440DRAFT_229992</name>
</gene>
<organism evidence="1 2">
    <name type="scientific">Trichoderma longibrachiatum ATCC 18648</name>
    <dbReference type="NCBI Taxonomy" id="983965"/>
    <lineage>
        <taxon>Eukaryota</taxon>
        <taxon>Fungi</taxon>
        <taxon>Dikarya</taxon>
        <taxon>Ascomycota</taxon>
        <taxon>Pezizomycotina</taxon>
        <taxon>Sordariomycetes</taxon>
        <taxon>Hypocreomycetidae</taxon>
        <taxon>Hypocreales</taxon>
        <taxon>Hypocreaceae</taxon>
        <taxon>Trichoderma</taxon>
    </lineage>
</organism>
<evidence type="ECO:0000313" key="2">
    <source>
        <dbReference type="Proteomes" id="UP000240760"/>
    </source>
</evidence>
<protein>
    <submittedName>
        <fullName evidence="1">Uncharacterized protein</fullName>
    </submittedName>
</protein>
<sequence>MASLSGMATSLVLHCGEFLSLSLGYSNRSNATLRTCIHCLGIPWRRILSSALSLRSMINSALRRRWEGRCSLFDSTLTRQIPLPSFEGEVRLTDGKLKLGTSLSLGTLTSWDIRERQHGSYGPSPTHGSCSVSAKGLTVHPSFRQRFCLG</sequence>
<keyword evidence="2" id="KW-1185">Reference proteome</keyword>
<reference evidence="1 2" key="1">
    <citation type="submission" date="2016-07" db="EMBL/GenBank/DDBJ databases">
        <title>Multiple horizontal gene transfer events from other fungi enriched the ability of initially mycotrophic Trichoderma (Ascomycota) to feed on dead plant biomass.</title>
        <authorList>
            <consortium name="DOE Joint Genome Institute"/>
            <person name="Aerts A."/>
            <person name="Atanasova L."/>
            <person name="Chenthamara K."/>
            <person name="Zhang J."/>
            <person name="Grujic M."/>
            <person name="Henrissat B."/>
            <person name="Kuo A."/>
            <person name="Salamov A."/>
            <person name="Lipzen A."/>
            <person name="Labutti K."/>
            <person name="Barry K."/>
            <person name="Miao Y."/>
            <person name="Rahimi M.J."/>
            <person name="Shen Q."/>
            <person name="Grigoriev I.V."/>
            <person name="Kubicek C.P."/>
            <person name="Druzhinina I.S."/>
        </authorList>
    </citation>
    <scope>NUCLEOTIDE SEQUENCE [LARGE SCALE GENOMIC DNA]</scope>
    <source>
        <strain evidence="1 2">ATCC 18648</strain>
    </source>
</reference>
<dbReference type="EMBL" id="KZ679128">
    <property type="protein sequence ID" value="PTB79146.1"/>
    <property type="molecule type" value="Genomic_DNA"/>
</dbReference>
<accession>A0A2T4CC73</accession>
<proteinExistence type="predicted"/>
<evidence type="ECO:0000313" key="1">
    <source>
        <dbReference type="EMBL" id="PTB79146.1"/>
    </source>
</evidence>